<keyword evidence="1" id="KW-0812">Transmembrane</keyword>
<feature type="transmembrane region" description="Helical" evidence="1">
    <location>
        <begin position="87"/>
        <end position="109"/>
    </location>
</feature>
<keyword evidence="1" id="KW-0472">Membrane</keyword>
<protein>
    <submittedName>
        <fullName evidence="2">Uncharacterized protein</fullName>
    </submittedName>
</protein>
<dbReference type="OrthoDB" id="3046318at2759"/>
<feature type="transmembrane region" description="Helical" evidence="1">
    <location>
        <begin position="174"/>
        <end position="199"/>
    </location>
</feature>
<reference evidence="2" key="1">
    <citation type="submission" date="2020-11" db="EMBL/GenBank/DDBJ databases">
        <authorList>
            <consortium name="DOE Joint Genome Institute"/>
            <person name="Ahrendt S."/>
            <person name="Riley R."/>
            <person name="Andreopoulos W."/>
            <person name="Labutti K."/>
            <person name="Pangilinan J."/>
            <person name="Ruiz-Duenas F.J."/>
            <person name="Barrasa J.M."/>
            <person name="Sanchez-Garcia M."/>
            <person name="Camarero S."/>
            <person name="Miyauchi S."/>
            <person name="Serrano A."/>
            <person name="Linde D."/>
            <person name="Babiker R."/>
            <person name="Drula E."/>
            <person name="Ayuso-Fernandez I."/>
            <person name="Pacheco R."/>
            <person name="Padilla G."/>
            <person name="Ferreira P."/>
            <person name="Barriuso J."/>
            <person name="Kellner H."/>
            <person name="Castanera R."/>
            <person name="Alfaro M."/>
            <person name="Ramirez L."/>
            <person name="Pisabarro A.G."/>
            <person name="Kuo A."/>
            <person name="Tritt A."/>
            <person name="Lipzen A."/>
            <person name="He G."/>
            <person name="Yan M."/>
            <person name="Ng V."/>
            <person name="Cullen D."/>
            <person name="Martin F."/>
            <person name="Rosso M.-N."/>
            <person name="Henrissat B."/>
            <person name="Hibbett D."/>
            <person name="Martinez A.T."/>
            <person name="Grigoriev I.V."/>
        </authorList>
    </citation>
    <scope>NUCLEOTIDE SEQUENCE</scope>
    <source>
        <strain evidence="2">CIRM-BRFM 674</strain>
    </source>
</reference>
<gene>
    <name evidence="2" type="ORF">BDN70DRAFT_926559</name>
</gene>
<proteinExistence type="predicted"/>
<sequence length="324" mass="36379">MVDWNTSLIAVRAPQNLSWLRPSFLGLHIAGGFVGLPILIITLLFSDDIPRQPDLINFCITWVIYSFSYTILGLSGKTAHPPHTLCFIQAAILQGTTPMVAIATFLLVFKTWRTFRDPFSPSARCILCFTLSVPYLVFILLLLISVGNQLAAPSTLNANNGLYCTTSGVPFRRYMIPIFSIILAALMIAFEIAIAVRYYRSRKRIITNFPLALRSTSLSLIIRLGLFNVYLFVTIGASSTFIAGRARAWAYMVQAALPLVAFILFATQRNILLTWCFWLKRKYLPNRCEDNIPESRSIRPSESGIDLSYTPIHRRDVACNSQPS</sequence>
<feature type="transmembrane region" description="Helical" evidence="1">
    <location>
        <begin position="55"/>
        <end position="75"/>
    </location>
</feature>
<keyword evidence="1" id="KW-1133">Transmembrane helix</keyword>
<feature type="transmembrane region" description="Helical" evidence="1">
    <location>
        <begin position="24"/>
        <end position="46"/>
    </location>
</feature>
<name>A0A9P6D761_9AGAR</name>
<evidence type="ECO:0000256" key="1">
    <source>
        <dbReference type="SAM" id="Phobius"/>
    </source>
</evidence>
<keyword evidence="3" id="KW-1185">Reference proteome</keyword>
<dbReference type="AlphaFoldDB" id="A0A9P6D761"/>
<dbReference type="Proteomes" id="UP000807469">
    <property type="component" value="Unassembled WGS sequence"/>
</dbReference>
<accession>A0A9P6D761</accession>
<dbReference type="EMBL" id="MU155130">
    <property type="protein sequence ID" value="KAF9486294.1"/>
    <property type="molecule type" value="Genomic_DNA"/>
</dbReference>
<feature type="transmembrane region" description="Helical" evidence="1">
    <location>
        <begin position="220"/>
        <end position="242"/>
    </location>
</feature>
<evidence type="ECO:0000313" key="2">
    <source>
        <dbReference type="EMBL" id="KAF9486294.1"/>
    </source>
</evidence>
<organism evidence="2 3">
    <name type="scientific">Pholiota conissans</name>
    <dbReference type="NCBI Taxonomy" id="109636"/>
    <lineage>
        <taxon>Eukaryota</taxon>
        <taxon>Fungi</taxon>
        <taxon>Dikarya</taxon>
        <taxon>Basidiomycota</taxon>
        <taxon>Agaricomycotina</taxon>
        <taxon>Agaricomycetes</taxon>
        <taxon>Agaricomycetidae</taxon>
        <taxon>Agaricales</taxon>
        <taxon>Agaricineae</taxon>
        <taxon>Strophariaceae</taxon>
        <taxon>Pholiota</taxon>
    </lineage>
</organism>
<comment type="caution">
    <text evidence="2">The sequence shown here is derived from an EMBL/GenBank/DDBJ whole genome shotgun (WGS) entry which is preliminary data.</text>
</comment>
<evidence type="ECO:0000313" key="3">
    <source>
        <dbReference type="Proteomes" id="UP000807469"/>
    </source>
</evidence>
<feature type="transmembrane region" description="Helical" evidence="1">
    <location>
        <begin position="121"/>
        <end position="144"/>
    </location>
</feature>